<dbReference type="PIRSF" id="PIRSF000097">
    <property type="entry name" value="AKR"/>
    <property type="match status" value="1"/>
</dbReference>
<evidence type="ECO:0000256" key="7">
    <source>
        <dbReference type="PIRSR" id="PIRSR000097-3"/>
    </source>
</evidence>
<dbReference type="OrthoDB" id="9804790at2"/>
<keyword evidence="3" id="KW-0560">Oxidoreductase</keyword>
<dbReference type="RefSeq" id="WP_149760148.1">
    <property type="nucleotide sequence ID" value="NZ_BSPE01000056.1"/>
</dbReference>
<comment type="catalytic activity">
    <reaction evidence="4">
        <text>hydroxyacetone + NADP(+) = methylglyoxal + NADPH + H(+)</text>
        <dbReference type="Rhea" id="RHEA:27986"/>
        <dbReference type="ChEBI" id="CHEBI:15378"/>
        <dbReference type="ChEBI" id="CHEBI:17158"/>
        <dbReference type="ChEBI" id="CHEBI:27957"/>
        <dbReference type="ChEBI" id="CHEBI:57783"/>
        <dbReference type="ChEBI" id="CHEBI:58349"/>
    </reaction>
</comment>
<evidence type="ECO:0000256" key="1">
    <source>
        <dbReference type="ARBA" id="ARBA00007905"/>
    </source>
</evidence>
<dbReference type="FunFam" id="3.20.20.100:FF:000002">
    <property type="entry name" value="2,5-diketo-D-gluconic acid reductase A"/>
    <property type="match status" value="1"/>
</dbReference>
<dbReference type="GO" id="GO:0051596">
    <property type="term" value="P:methylglyoxal catabolic process"/>
    <property type="evidence" value="ECO:0007669"/>
    <property type="project" value="TreeGrafter"/>
</dbReference>
<name>A0A1I3YRA7_9HYPH</name>
<dbReference type="InterPro" id="IPR023210">
    <property type="entry name" value="NADP_OxRdtase_dom"/>
</dbReference>
<feature type="site" description="Lowers pKa of active site Tyr" evidence="7">
    <location>
        <position position="72"/>
    </location>
</feature>
<dbReference type="AlphaFoldDB" id="A0A1I3YRA7"/>
<dbReference type="PRINTS" id="PR00069">
    <property type="entry name" value="ALDKETRDTASE"/>
</dbReference>
<dbReference type="PANTHER" id="PTHR43827:SF3">
    <property type="entry name" value="NADP-DEPENDENT OXIDOREDUCTASE DOMAIN-CONTAINING PROTEIN"/>
    <property type="match status" value="1"/>
</dbReference>
<dbReference type="Proteomes" id="UP000323300">
    <property type="component" value="Unassembled WGS sequence"/>
</dbReference>
<accession>A0A1I3YRA7</accession>
<reference evidence="9 10" key="1">
    <citation type="submission" date="2016-10" db="EMBL/GenBank/DDBJ databases">
        <authorList>
            <person name="Varghese N."/>
            <person name="Submissions S."/>
        </authorList>
    </citation>
    <scope>NUCLEOTIDE SEQUENCE [LARGE SCALE GENOMIC DNA]</scope>
    <source>
        <strain evidence="9 10">DSM 21822</strain>
    </source>
</reference>
<evidence type="ECO:0000313" key="10">
    <source>
        <dbReference type="Proteomes" id="UP000323300"/>
    </source>
</evidence>
<dbReference type="PROSITE" id="PS00798">
    <property type="entry name" value="ALDOKETO_REDUCTASE_1"/>
    <property type="match status" value="1"/>
</dbReference>
<dbReference type="InterPro" id="IPR036812">
    <property type="entry name" value="NAD(P)_OxRdtase_dom_sf"/>
</dbReference>
<dbReference type="PROSITE" id="PS00063">
    <property type="entry name" value="ALDOKETO_REDUCTASE_3"/>
    <property type="match status" value="1"/>
</dbReference>
<evidence type="ECO:0000259" key="8">
    <source>
        <dbReference type="Pfam" id="PF00248"/>
    </source>
</evidence>
<dbReference type="Gene3D" id="3.20.20.100">
    <property type="entry name" value="NADP-dependent oxidoreductase domain"/>
    <property type="match status" value="1"/>
</dbReference>
<keyword evidence="2" id="KW-0521">NADP</keyword>
<feature type="binding site" evidence="6">
    <location>
        <position position="105"/>
    </location>
    <ligand>
        <name>substrate</name>
    </ligand>
</feature>
<dbReference type="EMBL" id="FOSL01000005">
    <property type="protein sequence ID" value="SFK34374.1"/>
    <property type="molecule type" value="Genomic_DNA"/>
</dbReference>
<feature type="domain" description="NADP-dependent oxidoreductase" evidence="8">
    <location>
        <begin position="13"/>
        <end position="257"/>
    </location>
</feature>
<gene>
    <name evidence="9" type="ORF">SAMN04488498_105117</name>
</gene>
<dbReference type="InterPro" id="IPR020471">
    <property type="entry name" value="AKR"/>
</dbReference>
<evidence type="ECO:0000256" key="4">
    <source>
        <dbReference type="ARBA" id="ARBA00049445"/>
    </source>
</evidence>
<evidence type="ECO:0000256" key="3">
    <source>
        <dbReference type="ARBA" id="ARBA00023002"/>
    </source>
</evidence>
<protein>
    <submittedName>
        <fullName evidence="9">Aldo/keto reductase</fullName>
    </submittedName>
</protein>
<dbReference type="GO" id="GO:1990002">
    <property type="term" value="F:methylglyoxal reductase (NADPH) (acetol producing) activity"/>
    <property type="evidence" value="ECO:0007669"/>
    <property type="project" value="TreeGrafter"/>
</dbReference>
<feature type="active site" description="Proton donor" evidence="5">
    <location>
        <position position="47"/>
    </location>
</feature>
<dbReference type="Pfam" id="PF00248">
    <property type="entry name" value="Aldo_ket_red"/>
    <property type="match status" value="1"/>
</dbReference>
<dbReference type="PANTHER" id="PTHR43827">
    <property type="entry name" value="2,5-DIKETO-D-GLUCONIC ACID REDUCTASE"/>
    <property type="match status" value="1"/>
</dbReference>
<sequence length="281" mass="30349">MHEVAANGAMIPAIGLGTWTLTGDECSDLVSHALAVGYRHIDTARMYDNEAAVGAGIKASPVPRDDIFLTTKVWHTDLAPVDFERSAEGSLGRLGLDHVDLLLIHWPNARIPLEGTIKALNRIRERGLTRHIGVANFPTKLLAEAIALSDAPLAANQVEYHPYLDQTKVHVACRAAGIAMVSYCPLYRGGGLLDEPAVLSAASRLGKTPGQVVLRWHVQQDGVVAIPRTTKKERLAENAAIFDFALSRAEMAAISALTGANRRICEHDFSPGEGWDRPGQT</sequence>
<dbReference type="CDD" id="cd19140">
    <property type="entry name" value="AKR_AKR3F3"/>
    <property type="match status" value="1"/>
</dbReference>
<organism evidence="9 10">
    <name type="scientific">Neomesorhizobium albiziae</name>
    <dbReference type="NCBI Taxonomy" id="335020"/>
    <lineage>
        <taxon>Bacteria</taxon>
        <taxon>Pseudomonadati</taxon>
        <taxon>Pseudomonadota</taxon>
        <taxon>Alphaproteobacteria</taxon>
        <taxon>Hyphomicrobiales</taxon>
        <taxon>Phyllobacteriaceae</taxon>
        <taxon>Neomesorhizobium</taxon>
    </lineage>
</organism>
<evidence type="ECO:0000256" key="2">
    <source>
        <dbReference type="ARBA" id="ARBA00022857"/>
    </source>
</evidence>
<evidence type="ECO:0000256" key="6">
    <source>
        <dbReference type="PIRSR" id="PIRSR000097-2"/>
    </source>
</evidence>
<dbReference type="SUPFAM" id="SSF51430">
    <property type="entry name" value="NAD(P)-linked oxidoreductase"/>
    <property type="match status" value="1"/>
</dbReference>
<evidence type="ECO:0000256" key="5">
    <source>
        <dbReference type="PIRSR" id="PIRSR000097-1"/>
    </source>
</evidence>
<keyword evidence="10" id="KW-1185">Reference proteome</keyword>
<evidence type="ECO:0000313" key="9">
    <source>
        <dbReference type="EMBL" id="SFK34374.1"/>
    </source>
</evidence>
<proteinExistence type="inferred from homology"/>
<comment type="similarity">
    <text evidence="1">Belongs to the aldo/keto reductase family.</text>
</comment>
<dbReference type="InterPro" id="IPR018170">
    <property type="entry name" value="Aldo/ket_reductase_CS"/>
</dbReference>